<accession>A0A7D6IN98</accession>
<keyword evidence="3" id="KW-0808">Transferase</keyword>
<dbReference type="RefSeq" id="WP_181495267.1">
    <property type="nucleotide sequence ID" value="NZ_CP032152.1"/>
</dbReference>
<dbReference type="PRINTS" id="PR00344">
    <property type="entry name" value="BCTRLSENSOR"/>
</dbReference>
<feature type="domain" description="Histidine kinase" evidence="6">
    <location>
        <begin position="202"/>
        <end position="309"/>
    </location>
</feature>
<dbReference type="InterPro" id="IPR050736">
    <property type="entry name" value="Sensor_HK_Regulatory"/>
</dbReference>
<keyword evidence="5" id="KW-0902">Two-component regulatory system</keyword>
<keyword evidence="8" id="KW-1185">Reference proteome</keyword>
<organism evidence="7 8">
    <name type="scientific">Thermosynechococcus sichuanensis E542</name>
    <dbReference type="NCBI Taxonomy" id="2016101"/>
    <lineage>
        <taxon>Bacteria</taxon>
        <taxon>Bacillati</taxon>
        <taxon>Cyanobacteriota</taxon>
        <taxon>Cyanophyceae</taxon>
        <taxon>Acaryochloridales</taxon>
        <taxon>Thermosynechococcaceae</taxon>
        <taxon>Thermosynechococcus</taxon>
        <taxon>Thermosynechococcus sichuanensis</taxon>
    </lineage>
</organism>
<evidence type="ECO:0000256" key="4">
    <source>
        <dbReference type="ARBA" id="ARBA00022777"/>
    </source>
</evidence>
<evidence type="ECO:0000313" key="7">
    <source>
        <dbReference type="EMBL" id="QLL29551.1"/>
    </source>
</evidence>
<dbReference type="EMBL" id="CP032152">
    <property type="protein sequence ID" value="QLL29551.1"/>
    <property type="molecule type" value="Genomic_DNA"/>
</dbReference>
<evidence type="ECO:0000256" key="2">
    <source>
        <dbReference type="ARBA" id="ARBA00012438"/>
    </source>
</evidence>
<reference evidence="8" key="1">
    <citation type="submission" date="2018-09" db="EMBL/GenBank/DDBJ databases">
        <title>Complete genome sequence of thermophilic cyanobacteria strain Thermosynechococcus elongatus PKUAC-SCTE542.</title>
        <authorList>
            <person name="Liang Y."/>
            <person name="Tang J."/>
            <person name="Daroch M."/>
        </authorList>
    </citation>
    <scope>NUCLEOTIDE SEQUENCE [LARGE SCALE GENOMIC DNA]</scope>
    <source>
        <strain evidence="8">E542</strain>
    </source>
</reference>
<name>A0A7D6IN98_9CYAN</name>
<dbReference type="PANTHER" id="PTHR43711:SF1">
    <property type="entry name" value="HISTIDINE KINASE 1"/>
    <property type="match status" value="1"/>
</dbReference>
<dbReference type="PANTHER" id="PTHR43711">
    <property type="entry name" value="TWO-COMPONENT HISTIDINE KINASE"/>
    <property type="match status" value="1"/>
</dbReference>
<dbReference type="InterPro" id="IPR004358">
    <property type="entry name" value="Sig_transdc_His_kin-like_C"/>
</dbReference>
<dbReference type="SUPFAM" id="SSF55874">
    <property type="entry name" value="ATPase domain of HSP90 chaperone/DNA topoisomerase II/histidine kinase"/>
    <property type="match status" value="1"/>
</dbReference>
<evidence type="ECO:0000256" key="3">
    <source>
        <dbReference type="ARBA" id="ARBA00022679"/>
    </source>
</evidence>
<evidence type="ECO:0000256" key="5">
    <source>
        <dbReference type="ARBA" id="ARBA00023012"/>
    </source>
</evidence>
<evidence type="ECO:0000313" key="8">
    <source>
        <dbReference type="Proteomes" id="UP000261812"/>
    </source>
</evidence>
<proteinExistence type="predicted"/>
<sequence>MTAQSCCPVEIEITEAPPLSSHQETLLDMHSVLNTLNILMGELQFLELELDDWNVLQPSLKSLEQLVNALGDRPTILAYLRQISDLRAAITANLETALAQYPAKATTPDVQEAVANIQSVFDVVEVRVQQLLAREKAPTAWVEVPIEQLQAQFEQVFQAIEKNSKGRYRILHNIAAQEASDYFLTFDIQTPNGRTVLMPPVFEDVMRDLIANARKYTPQGGKIIAGLVQTADHLKFVVEDTGCGIPVEEIPKVVGFGYRGSNVQHRRTMGGGFGLTKAFFVTKRFQGRMWIRSALGAGTRITIDLPMLSTVVADTSERGDSQG</sequence>
<comment type="catalytic activity">
    <reaction evidence="1">
        <text>ATP + protein L-histidine = ADP + protein N-phospho-L-histidine.</text>
        <dbReference type="EC" id="2.7.13.3"/>
    </reaction>
</comment>
<keyword evidence="4 7" id="KW-0418">Kinase</keyword>
<dbReference type="Proteomes" id="UP000261812">
    <property type="component" value="Chromosome"/>
</dbReference>
<dbReference type="Gene3D" id="3.30.565.10">
    <property type="entry name" value="Histidine kinase-like ATPase, C-terminal domain"/>
    <property type="match status" value="1"/>
</dbReference>
<dbReference type="GO" id="GO:0000160">
    <property type="term" value="P:phosphorelay signal transduction system"/>
    <property type="evidence" value="ECO:0007669"/>
    <property type="project" value="UniProtKB-KW"/>
</dbReference>
<dbReference type="GO" id="GO:0004673">
    <property type="term" value="F:protein histidine kinase activity"/>
    <property type="evidence" value="ECO:0007669"/>
    <property type="project" value="UniProtKB-EC"/>
</dbReference>
<gene>
    <name evidence="7" type="ORF">D3A95_12400</name>
</gene>
<dbReference type="EC" id="2.7.13.3" evidence="2"/>
<dbReference type="SMART" id="SM00387">
    <property type="entry name" value="HATPase_c"/>
    <property type="match status" value="1"/>
</dbReference>
<dbReference type="AlphaFoldDB" id="A0A7D6IN98"/>
<dbReference type="InterPro" id="IPR005467">
    <property type="entry name" value="His_kinase_dom"/>
</dbReference>
<dbReference type="Pfam" id="PF02518">
    <property type="entry name" value="HATPase_c"/>
    <property type="match status" value="1"/>
</dbReference>
<evidence type="ECO:0000259" key="6">
    <source>
        <dbReference type="PROSITE" id="PS50109"/>
    </source>
</evidence>
<dbReference type="PROSITE" id="PS50109">
    <property type="entry name" value="HIS_KIN"/>
    <property type="match status" value="1"/>
</dbReference>
<protein>
    <recommendedName>
        <fullName evidence="2">histidine kinase</fullName>
        <ecNumber evidence="2">2.7.13.3</ecNumber>
    </recommendedName>
</protein>
<dbReference type="InterPro" id="IPR036890">
    <property type="entry name" value="HATPase_C_sf"/>
</dbReference>
<evidence type="ECO:0000256" key="1">
    <source>
        <dbReference type="ARBA" id="ARBA00000085"/>
    </source>
</evidence>
<dbReference type="KEGG" id="tsq:D3A95_12400"/>
<dbReference type="InterPro" id="IPR003594">
    <property type="entry name" value="HATPase_dom"/>
</dbReference>